<evidence type="ECO:0000313" key="6">
    <source>
        <dbReference type="EMBL" id="KPN64242.1"/>
    </source>
</evidence>
<dbReference type="GO" id="GO:0009307">
    <property type="term" value="P:DNA restriction-modification system"/>
    <property type="evidence" value="ECO:0007669"/>
    <property type="project" value="InterPro"/>
</dbReference>
<dbReference type="GO" id="GO:0032259">
    <property type="term" value="P:methylation"/>
    <property type="evidence" value="ECO:0007669"/>
    <property type="project" value="UniProtKB-KW"/>
</dbReference>
<organism evidence="6 7">
    <name type="scientific">Aliiroseovarius crassostreae</name>
    <dbReference type="NCBI Taxonomy" id="154981"/>
    <lineage>
        <taxon>Bacteria</taxon>
        <taxon>Pseudomonadati</taxon>
        <taxon>Pseudomonadota</taxon>
        <taxon>Alphaproteobacteria</taxon>
        <taxon>Rhodobacterales</taxon>
        <taxon>Paracoccaceae</taxon>
        <taxon>Aliiroseovarius</taxon>
    </lineage>
</organism>
<dbReference type="EMBL" id="LKBA01000004">
    <property type="protein sequence ID" value="KPN64242.1"/>
    <property type="molecule type" value="Genomic_DNA"/>
</dbReference>
<dbReference type="OrthoDB" id="9805629at2"/>
<dbReference type="InterPro" id="IPR002052">
    <property type="entry name" value="DNA_methylase_N6_adenine_CS"/>
</dbReference>
<proteinExistence type="predicted"/>
<dbReference type="InterPro" id="IPR012327">
    <property type="entry name" value="MeTrfase_D12"/>
</dbReference>
<dbReference type="PROSITE" id="PS00092">
    <property type="entry name" value="N6_MTASE"/>
    <property type="match status" value="1"/>
</dbReference>
<dbReference type="InterPro" id="IPR029063">
    <property type="entry name" value="SAM-dependent_MTases_sf"/>
</dbReference>
<keyword evidence="4" id="KW-0949">S-adenosyl-L-methionine</keyword>
<sequence length="232" mass="26794">MTYPGGKNGMGIYQRIINHMPPHKAYIEAFLGSGAVLRNKRPAETNIGIDRSEAAISLCLDLAGSKSCEYRLFQDDALELLPSMKRVLAESVLIDQPDTLIYADPPYVMGTRKGGELYDFEMSDEDHQQLLSILTEARCMVMISGYRSPLYDDALGHFHRVDYQANTRRGQVTECLWMNFRPPAELHDYSHLGENYRDRERIRRKKARWSEKFRKMDRLERLAIMDALLSQE</sequence>
<keyword evidence="7" id="KW-1185">Reference proteome</keyword>
<comment type="catalytic activity">
    <reaction evidence="5">
        <text>a 2'-deoxyadenosine in DNA + S-adenosyl-L-methionine = an N(6)-methyl-2'-deoxyadenosine in DNA + S-adenosyl-L-homocysteine + H(+)</text>
        <dbReference type="Rhea" id="RHEA:15197"/>
        <dbReference type="Rhea" id="RHEA-COMP:12418"/>
        <dbReference type="Rhea" id="RHEA-COMP:12419"/>
        <dbReference type="ChEBI" id="CHEBI:15378"/>
        <dbReference type="ChEBI" id="CHEBI:57856"/>
        <dbReference type="ChEBI" id="CHEBI:59789"/>
        <dbReference type="ChEBI" id="CHEBI:90615"/>
        <dbReference type="ChEBI" id="CHEBI:90616"/>
        <dbReference type="EC" id="2.1.1.72"/>
    </reaction>
</comment>
<dbReference type="SUPFAM" id="SSF53335">
    <property type="entry name" value="S-adenosyl-L-methionine-dependent methyltransferases"/>
    <property type="match status" value="1"/>
</dbReference>
<evidence type="ECO:0000256" key="2">
    <source>
        <dbReference type="ARBA" id="ARBA00022603"/>
    </source>
</evidence>
<accession>A0A0P7JS37</accession>
<protein>
    <recommendedName>
        <fullName evidence="1">site-specific DNA-methyltransferase (adenine-specific)</fullName>
        <ecNumber evidence="1">2.1.1.72</ecNumber>
    </recommendedName>
</protein>
<dbReference type="RefSeq" id="WP_055188297.1">
    <property type="nucleotide sequence ID" value="NZ_FPBS01000001.1"/>
</dbReference>
<evidence type="ECO:0000256" key="4">
    <source>
        <dbReference type="ARBA" id="ARBA00022691"/>
    </source>
</evidence>
<keyword evidence="2" id="KW-0489">Methyltransferase</keyword>
<dbReference type="REBASE" id="146726">
    <property type="entry name" value="M.Acr312ORF16535P"/>
</dbReference>
<dbReference type="GO" id="GO:1904047">
    <property type="term" value="F:S-adenosyl-L-methionine binding"/>
    <property type="evidence" value="ECO:0007669"/>
    <property type="project" value="TreeGrafter"/>
</dbReference>
<dbReference type="GO" id="GO:0009007">
    <property type="term" value="F:site-specific DNA-methyltransferase (adenine-specific) activity"/>
    <property type="evidence" value="ECO:0007669"/>
    <property type="project" value="UniProtKB-EC"/>
</dbReference>
<evidence type="ECO:0000313" key="7">
    <source>
        <dbReference type="Proteomes" id="UP000050471"/>
    </source>
</evidence>
<dbReference type="PANTHER" id="PTHR30481:SF4">
    <property type="entry name" value="SITE-SPECIFIC DNA-METHYLTRANSFERASE (ADENINE-SPECIFIC)"/>
    <property type="match status" value="1"/>
</dbReference>
<dbReference type="AlphaFoldDB" id="A0A0P7JS37"/>
<dbReference type="GO" id="GO:0043565">
    <property type="term" value="F:sequence-specific DNA binding"/>
    <property type="evidence" value="ECO:0007669"/>
    <property type="project" value="TreeGrafter"/>
</dbReference>
<keyword evidence="3" id="KW-0808">Transferase</keyword>
<name>A0A0P7JS37_9RHOB</name>
<dbReference type="Gene3D" id="3.40.50.150">
    <property type="entry name" value="Vaccinia Virus protein VP39"/>
    <property type="match status" value="1"/>
</dbReference>
<dbReference type="PANTHER" id="PTHR30481">
    <property type="entry name" value="DNA ADENINE METHYLASE"/>
    <property type="match status" value="1"/>
</dbReference>
<dbReference type="STRING" id="154981.AKJ29_16535"/>
<reference evidence="6 7" key="1">
    <citation type="submission" date="2015-09" db="EMBL/GenBank/DDBJ databases">
        <title>Draft genome sequence of Aliiroseovarius crassostreae CV919-312TSm, the causative agent of Roseovarius Oyster Disease (formerly Juvenile Oyster Disease).</title>
        <authorList>
            <person name="Kessner L."/>
            <person name="Spinard E."/>
            <person name="Nelson D."/>
        </authorList>
    </citation>
    <scope>NUCLEOTIDE SEQUENCE [LARGE SCALE GENOMIC DNA]</scope>
    <source>
        <strain evidence="6 7">CV919-312</strain>
    </source>
</reference>
<dbReference type="EC" id="2.1.1.72" evidence="1"/>
<evidence type="ECO:0000256" key="3">
    <source>
        <dbReference type="ARBA" id="ARBA00022679"/>
    </source>
</evidence>
<evidence type="ECO:0000256" key="1">
    <source>
        <dbReference type="ARBA" id="ARBA00011900"/>
    </source>
</evidence>
<dbReference type="GO" id="GO:0006298">
    <property type="term" value="P:mismatch repair"/>
    <property type="evidence" value="ECO:0007669"/>
    <property type="project" value="TreeGrafter"/>
</dbReference>
<comment type="caution">
    <text evidence="6">The sequence shown here is derived from an EMBL/GenBank/DDBJ whole genome shotgun (WGS) entry which is preliminary data.</text>
</comment>
<evidence type="ECO:0000256" key="5">
    <source>
        <dbReference type="ARBA" id="ARBA00047942"/>
    </source>
</evidence>
<dbReference type="Proteomes" id="UP000050471">
    <property type="component" value="Unassembled WGS sequence"/>
</dbReference>
<gene>
    <name evidence="6" type="ORF">AKJ29_16535</name>
</gene>